<organism evidence="2 3">
    <name type="scientific">Faecalibacillus intestinalis</name>
    <dbReference type="NCBI Taxonomy" id="1982626"/>
    <lineage>
        <taxon>Bacteria</taxon>
        <taxon>Bacillati</taxon>
        <taxon>Bacillota</taxon>
        <taxon>Erysipelotrichia</taxon>
        <taxon>Erysipelotrichales</taxon>
        <taxon>Coprobacillaceae</taxon>
        <taxon>Faecalibacillus</taxon>
    </lineage>
</organism>
<evidence type="ECO:0000313" key="3">
    <source>
        <dbReference type="Proteomes" id="UP001204814"/>
    </source>
</evidence>
<dbReference type="GO" id="GO:0004252">
    <property type="term" value="F:serine-type endopeptidase activity"/>
    <property type="evidence" value="ECO:0007669"/>
    <property type="project" value="InterPro"/>
</dbReference>
<name>A0AAP2XSQ0_9FIRM</name>
<reference evidence="2" key="1">
    <citation type="submission" date="2022-06" db="EMBL/GenBank/DDBJ databases">
        <title>Isolation of gut microbiota from human fecal samples.</title>
        <authorList>
            <person name="Pamer E.G."/>
            <person name="Barat B."/>
            <person name="Waligurski E."/>
            <person name="Medina S."/>
            <person name="Paddock L."/>
            <person name="Mostad J."/>
        </authorList>
    </citation>
    <scope>NUCLEOTIDE SEQUENCE</scope>
    <source>
        <strain evidence="2">DFI.6.24</strain>
    </source>
</reference>
<dbReference type="InterPro" id="IPR000209">
    <property type="entry name" value="Peptidase_S8/S53_dom"/>
</dbReference>
<dbReference type="Pfam" id="PF00082">
    <property type="entry name" value="Peptidase_S8"/>
    <property type="match status" value="1"/>
</dbReference>
<protein>
    <submittedName>
        <fullName evidence="2">S8 family peptidase</fullName>
    </submittedName>
</protein>
<dbReference type="Gene3D" id="3.40.50.200">
    <property type="entry name" value="Peptidase S8/S53 domain"/>
    <property type="match status" value="1"/>
</dbReference>
<accession>A0AAP2XSQ0</accession>
<dbReference type="EMBL" id="JANGBO010000003">
    <property type="protein sequence ID" value="MCQ5061305.1"/>
    <property type="molecule type" value="Genomic_DNA"/>
</dbReference>
<feature type="domain" description="Peptidase S8/S53" evidence="1">
    <location>
        <begin position="269"/>
        <end position="529"/>
    </location>
</feature>
<dbReference type="RefSeq" id="WP_117347406.1">
    <property type="nucleotide sequence ID" value="NZ_JAJDKX010000010.1"/>
</dbReference>
<sequence length="742" mass="84052">MNEILQLKGTFESSKFKGGGAASLPKGQKVEVLHIRSLISQLVEIEKFWHNHTDIKGALVSVHYDRVVAKSHRIKELLKESGKSTNSSIRGSKFEHHNGNICHVFTHFISLEALRNTIDLLSEIERYTMSYFNGIITNDEFIQISKNGIAGSNYKNYRLANAIIDCFYVSYFDIDTDLKESPKDSIVTIYKTGVDSIELLQSIGINLGKMKMLDDTTFHLKKEELDILKQSMPYLIAMSVSDISEWNKEDILDNHYDEEIMTIPDPTNEPTIGVIDTQFDKQVYFTKWVDSRNLVDSNIEIRPVDKEHGTAVCSIIVDGPAINPNLDDGCGRFKVRHFGVAIDGKFSSISVLKNIEKIVKENTDIKVWNLSLGALLEIEENFVSPEGALLDRLQNEYDIVFVVAGTNKGRSTKENMKIGAPADSINSIVVNSVDFSNQPASYGRCGPVLSFFHKPDVSYYGGDVDKAIDVCEPLGKWGRIGTSYAAPWISRKMAYLIHKMGFSREVAKALLIDSAAGWNRRDDHTFRVGFGIVPRKIEDILKTNEDEIKFILSGTVNNYETFTHNIPVPRDEKGFPYIARATLAYYPKCDRNQGVDYTCSEMDIHFGRVMERNGKVTIKAINNNSQGDENGEKLYETNARKMYRKWDNVKHISEKLNSNARSKKVYGAGNWGLMIRKKERLDDNAGLGMKFGVVVTLKEINGFNRIQDFINLCRVRGWLVNKVDVELNNTIYDMAEQEIEWD</sequence>
<evidence type="ECO:0000259" key="1">
    <source>
        <dbReference type="Pfam" id="PF00082"/>
    </source>
</evidence>
<dbReference type="SUPFAM" id="SSF52743">
    <property type="entry name" value="Subtilisin-like"/>
    <property type="match status" value="1"/>
</dbReference>
<dbReference type="AlphaFoldDB" id="A0AAP2XSQ0"/>
<comment type="caution">
    <text evidence="2">The sequence shown here is derived from an EMBL/GenBank/DDBJ whole genome shotgun (WGS) entry which is preliminary data.</text>
</comment>
<dbReference type="Proteomes" id="UP001204814">
    <property type="component" value="Unassembled WGS sequence"/>
</dbReference>
<dbReference type="GO" id="GO:0006508">
    <property type="term" value="P:proteolysis"/>
    <property type="evidence" value="ECO:0007669"/>
    <property type="project" value="InterPro"/>
</dbReference>
<proteinExistence type="predicted"/>
<dbReference type="InterPro" id="IPR036852">
    <property type="entry name" value="Peptidase_S8/S53_dom_sf"/>
</dbReference>
<evidence type="ECO:0000313" key="2">
    <source>
        <dbReference type="EMBL" id="MCQ5061305.1"/>
    </source>
</evidence>
<gene>
    <name evidence="2" type="ORF">NE542_05560</name>
</gene>
<dbReference type="InterPro" id="IPR034074">
    <property type="entry name" value="Y4bN_pept_dom"/>
</dbReference>
<dbReference type="CDD" id="cd04847">
    <property type="entry name" value="Peptidases_S8_Subtilisin_like_2"/>
    <property type="match status" value="1"/>
</dbReference>